<dbReference type="GO" id="GO:0008270">
    <property type="term" value="F:zinc ion binding"/>
    <property type="evidence" value="ECO:0007669"/>
    <property type="project" value="UniProtKB-KW"/>
</dbReference>
<keyword evidence="5" id="KW-1185">Reference proteome</keyword>
<dbReference type="EMBL" id="JARYMX010000004">
    <property type="protein sequence ID" value="KAJ9552909.1"/>
    <property type="molecule type" value="Genomic_DNA"/>
</dbReference>
<evidence type="ECO:0000256" key="1">
    <source>
        <dbReference type="PROSITE-ProRule" id="PRU00047"/>
    </source>
</evidence>
<feature type="domain" description="CCHC-type" evidence="3">
    <location>
        <begin position="767"/>
        <end position="781"/>
    </location>
</feature>
<feature type="region of interest" description="Disordered" evidence="2">
    <location>
        <begin position="347"/>
        <end position="367"/>
    </location>
</feature>
<dbReference type="InterPro" id="IPR001878">
    <property type="entry name" value="Znf_CCHC"/>
</dbReference>
<evidence type="ECO:0000256" key="2">
    <source>
        <dbReference type="SAM" id="MobiDB-lite"/>
    </source>
</evidence>
<dbReference type="PROSITE" id="PS50158">
    <property type="entry name" value="ZF_CCHC"/>
    <property type="match status" value="4"/>
</dbReference>
<dbReference type="InterPro" id="IPR045358">
    <property type="entry name" value="Ty3_capsid"/>
</dbReference>
<feature type="region of interest" description="Disordered" evidence="2">
    <location>
        <begin position="718"/>
        <end position="743"/>
    </location>
</feature>
<dbReference type="Pfam" id="PF00098">
    <property type="entry name" value="zf-CCHC"/>
    <property type="match status" value="2"/>
</dbReference>
<feature type="compositionally biased region" description="Basic and acidic residues" evidence="2">
    <location>
        <begin position="250"/>
        <end position="259"/>
    </location>
</feature>
<evidence type="ECO:0000259" key="3">
    <source>
        <dbReference type="PROSITE" id="PS50158"/>
    </source>
</evidence>
<dbReference type="Proteomes" id="UP001172457">
    <property type="component" value="Chromosome 4"/>
</dbReference>
<dbReference type="InterPro" id="IPR036875">
    <property type="entry name" value="Znf_CCHC_sf"/>
</dbReference>
<accession>A0AA38T3N6</accession>
<feature type="region of interest" description="Disordered" evidence="2">
    <location>
        <begin position="250"/>
        <end position="275"/>
    </location>
</feature>
<feature type="region of interest" description="Disordered" evidence="2">
    <location>
        <begin position="815"/>
        <end position="835"/>
    </location>
</feature>
<protein>
    <recommendedName>
        <fullName evidence="3">CCHC-type domain-containing protein</fullName>
    </recommendedName>
</protein>
<reference evidence="4" key="1">
    <citation type="submission" date="2023-03" db="EMBL/GenBank/DDBJ databases">
        <title>Chromosome-scale reference genome and RAD-based genetic map of yellow starthistle (Centaurea solstitialis) reveal putative structural variation and QTLs associated with invader traits.</title>
        <authorList>
            <person name="Reatini B."/>
            <person name="Cang F.A."/>
            <person name="Jiang Q."/>
            <person name="Mckibben M.T.W."/>
            <person name="Barker M.S."/>
            <person name="Rieseberg L.H."/>
            <person name="Dlugosch K.M."/>
        </authorList>
    </citation>
    <scope>NUCLEOTIDE SEQUENCE</scope>
    <source>
        <strain evidence="4">CAN-66</strain>
        <tissue evidence="4">Leaf</tissue>
    </source>
</reference>
<dbReference type="InterPro" id="IPR032567">
    <property type="entry name" value="RTL1-rel"/>
</dbReference>
<gene>
    <name evidence="4" type="ORF">OSB04_016954</name>
</gene>
<comment type="caution">
    <text evidence="4">The sequence shown here is derived from an EMBL/GenBank/DDBJ whole genome shotgun (WGS) entry which is preliminary data.</text>
</comment>
<dbReference type="SMART" id="SM00343">
    <property type="entry name" value="ZnF_C2HC"/>
    <property type="match status" value="4"/>
</dbReference>
<organism evidence="4 5">
    <name type="scientific">Centaurea solstitialis</name>
    <name type="common">yellow star-thistle</name>
    <dbReference type="NCBI Taxonomy" id="347529"/>
    <lineage>
        <taxon>Eukaryota</taxon>
        <taxon>Viridiplantae</taxon>
        <taxon>Streptophyta</taxon>
        <taxon>Embryophyta</taxon>
        <taxon>Tracheophyta</taxon>
        <taxon>Spermatophyta</taxon>
        <taxon>Magnoliopsida</taxon>
        <taxon>eudicotyledons</taxon>
        <taxon>Gunneridae</taxon>
        <taxon>Pentapetalae</taxon>
        <taxon>asterids</taxon>
        <taxon>campanulids</taxon>
        <taxon>Asterales</taxon>
        <taxon>Asteraceae</taxon>
        <taxon>Carduoideae</taxon>
        <taxon>Cardueae</taxon>
        <taxon>Centaureinae</taxon>
        <taxon>Centaurea</taxon>
    </lineage>
</organism>
<evidence type="ECO:0000313" key="4">
    <source>
        <dbReference type="EMBL" id="KAJ9552909.1"/>
    </source>
</evidence>
<keyword evidence="1" id="KW-0863">Zinc-finger</keyword>
<dbReference type="SUPFAM" id="SSF57756">
    <property type="entry name" value="Retrovirus zinc finger-like domains"/>
    <property type="match status" value="2"/>
</dbReference>
<dbReference type="GO" id="GO:0003676">
    <property type="term" value="F:nucleic acid binding"/>
    <property type="evidence" value="ECO:0007669"/>
    <property type="project" value="InterPro"/>
</dbReference>
<dbReference type="Pfam" id="PF19259">
    <property type="entry name" value="Ty3_capsid"/>
    <property type="match status" value="2"/>
</dbReference>
<dbReference type="Gene3D" id="4.10.60.10">
    <property type="entry name" value="Zinc finger, CCHC-type"/>
    <property type="match status" value="2"/>
</dbReference>
<feature type="compositionally biased region" description="Basic and acidic residues" evidence="2">
    <location>
        <begin position="718"/>
        <end position="727"/>
    </location>
</feature>
<evidence type="ECO:0000313" key="5">
    <source>
        <dbReference type="Proteomes" id="UP001172457"/>
    </source>
</evidence>
<keyword evidence="1" id="KW-0479">Metal-binding</keyword>
<dbReference type="AlphaFoldDB" id="A0AA38T3N6"/>
<name>A0AA38T3N6_9ASTR</name>
<keyword evidence="1" id="KW-0862">Zinc</keyword>
<feature type="domain" description="CCHC-type" evidence="3">
    <location>
        <begin position="319"/>
        <end position="334"/>
    </location>
</feature>
<proteinExistence type="predicted"/>
<feature type="domain" description="CCHC-type" evidence="3">
    <location>
        <begin position="299"/>
        <end position="313"/>
    </location>
</feature>
<dbReference type="PANTHER" id="PTHR15503:SF42">
    <property type="entry name" value="ZINC FINGER, CCHC-TYPE, RETROTRANSPOSON GAG DOMAIN, ASPARTIC PEPTIDASE DOMAIN PROTEIN-RELATED"/>
    <property type="match status" value="1"/>
</dbReference>
<feature type="domain" description="CCHC-type" evidence="3">
    <location>
        <begin position="787"/>
        <end position="802"/>
    </location>
</feature>
<sequence>MVSTRRNPSSEEPETPDLRDVIGSQVTETLHQILPGLFAQMKDEILAAVDQRIDTAFTTHGSTSGNSSHAPGRAVTFKDFMACQPPHFEGRKDPIACFRWVAAVEGAFRTSGCPEGMKVFYAVNLLRNAGKDWWGLILKSRTEEQINAMTWDEFKVLLDEQFAPRIEKQRITSEFLNLAQTTETVNEITDQFLEKSLFCPDYVSTEEMKMFRYQGVLKPEIREFVATAMCKTFNDMVDVARTRELFLEEQQQGKRKAEQEAVPVKKSKGQRSDGRKEFSGCPKCGKNHSGECRLPEPVCFKCGKPGHRSRECRVEPRTCFHCFQPGHIKPNCPQLVGTAAAATPAPTPLMITDGSTGKKSGSTTGGRGRVFQLTAGEAEVDPDMVAESEWGRAHRGRQRAAEAAGVLVGRKCVRSTRICSQIDFGDEILVCCDLFVLDVSAIKMLFNYLFSRVNGAVEDGIMTKLIRCMVSTRRNPSSEEPETPDLRDVIGSQVTETLHQILPGLFAQMKDEILAAVDQRIDTAFTTHGSTSGNSSHAPGRAVTFKDFMACQPPHFEGRKDPIACFRWVAAVEGAFRTSGCPEGMKVFYAVNLLRNAGKDWWGLILKSRTEEQINAMTWDEFKVLLDEQFAPRIEKQRITSEFLNLAQTTETVNEITDQFLEKSLFCPDYVSTEEMKMFRYQGVLKPEIREFVATAMCKTFNDMVDVARTRELFLEEQQQGKRKAEQEAVPVKKSKGQRSDGRKEFSGCPKCGKNHSGECRLPEPVCFKCGKPGHRSRECRVEPRTCFHCFQPGHIKPNCPQLVGTAAAATPAPTPLMITDGSTGKKSGSTTGGRGRVFQLTAGEAEVDPDMVADCAEQVVHIQNPSGGELIVDGKGRLRQLVFWSVANA</sequence>
<dbReference type="PANTHER" id="PTHR15503">
    <property type="entry name" value="LDOC1 RELATED"/>
    <property type="match status" value="1"/>
</dbReference>